<feature type="compositionally biased region" description="Basic and acidic residues" evidence="1">
    <location>
        <begin position="48"/>
        <end position="77"/>
    </location>
</feature>
<dbReference type="STRING" id="1314781.A0A165QI57"/>
<name>A0A165QI57_EXIGL</name>
<proteinExistence type="predicted"/>
<dbReference type="InParanoid" id="A0A165QI57"/>
<gene>
    <name evidence="2" type="ORF">EXIGLDRAFT_758994</name>
</gene>
<evidence type="ECO:0000313" key="3">
    <source>
        <dbReference type="Proteomes" id="UP000077266"/>
    </source>
</evidence>
<reference evidence="2 3" key="1">
    <citation type="journal article" date="2016" name="Mol. Biol. Evol.">
        <title>Comparative Genomics of Early-Diverging Mushroom-Forming Fungi Provides Insights into the Origins of Lignocellulose Decay Capabilities.</title>
        <authorList>
            <person name="Nagy L.G."/>
            <person name="Riley R."/>
            <person name="Tritt A."/>
            <person name="Adam C."/>
            <person name="Daum C."/>
            <person name="Floudas D."/>
            <person name="Sun H."/>
            <person name="Yadav J.S."/>
            <person name="Pangilinan J."/>
            <person name="Larsson K.H."/>
            <person name="Matsuura K."/>
            <person name="Barry K."/>
            <person name="Labutti K."/>
            <person name="Kuo R."/>
            <person name="Ohm R.A."/>
            <person name="Bhattacharya S.S."/>
            <person name="Shirouzu T."/>
            <person name="Yoshinaga Y."/>
            <person name="Martin F.M."/>
            <person name="Grigoriev I.V."/>
            <person name="Hibbett D.S."/>
        </authorList>
    </citation>
    <scope>NUCLEOTIDE SEQUENCE [LARGE SCALE GENOMIC DNA]</scope>
    <source>
        <strain evidence="2 3">HHB12029</strain>
    </source>
</reference>
<feature type="compositionally biased region" description="Acidic residues" evidence="1">
    <location>
        <begin position="29"/>
        <end position="43"/>
    </location>
</feature>
<organism evidence="2 3">
    <name type="scientific">Exidia glandulosa HHB12029</name>
    <dbReference type="NCBI Taxonomy" id="1314781"/>
    <lineage>
        <taxon>Eukaryota</taxon>
        <taxon>Fungi</taxon>
        <taxon>Dikarya</taxon>
        <taxon>Basidiomycota</taxon>
        <taxon>Agaricomycotina</taxon>
        <taxon>Agaricomycetes</taxon>
        <taxon>Auriculariales</taxon>
        <taxon>Exidiaceae</taxon>
        <taxon>Exidia</taxon>
    </lineage>
</organism>
<feature type="region of interest" description="Disordered" evidence="1">
    <location>
        <begin position="1"/>
        <end position="93"/>
    </location>
</feature>
<dbReference type="AlphaFoldDB" id="A0A165QI57"/>
<evidence type="ECO:0000256" key="1">
    <source>
        <dbReference type="SAM" id="MobiDB-lite"/>
    </source>
</evidence>
<protein>
    <submittedName>
        <fullName evidence="2">Uncharacterized protein</fullName>
    </submittedName>
</protein>
<sequence length="443" mass="49458">MTSPPVSIPDALPEDEEGIIFVASPTGDQDNDDEPGLIDEPETLQEGPVRHDNPQSQRREHPHRDFNQRGPSRDAKHPVHLRQHKRYGHRRDHRDEAQIRELARRCAILEESVLVTREALEIERRVAIRQENELRSLLAQTEERAAKWDASEAFGGATGEPDGEEIIMAFHQLNGGVLDLSLTITRGLHPDDLGVALHPASIEIFLQRNIKTHLFLRPMLTLAATAGVTVQDALVPLCQCIMHSFLVEFIFWPFFPGLVGEQNEYFYNLRGRIYAQESQERAGRWRAITYRAAASARDDPALAAHIATQFFTLLADLLRAVLPPGNFYAAELFPNLIGRTADIVLSAIRWQDTARMVYTSCDYEVFFPVPEMQVLDDEMQAVELPTRARDAMGMEEGARGEVVLLPITLGLRATRGRGVVSTKATCTVISKASVLAVAPARVG</sequence>
<dbReference type="EMBL" id="KV425883">
    <property type="protein sequence ID" value="KZW03654.1"/>
    <property type="molecule type" value="Genomic_DNA"/>
</dbReference>
<dbReference type="OrthoDB" id="3260669at2759"/>
<feature type="compositionally biased region" description="Basic residues" evidence="1">
    <location>
        <begin position="78"/>
        <end position="92"/>
    </location>
</feature>
<evidence type="ECO:0000313" key="2">
    <source>
        <dbReference type="EMBL" id="KZW03654.1"/>
    </source>
</evidence>
<dbReference type="Proteomes" id="UP000077266">
    <property type="component" value="Unassembled WGS sequence"/>
</dbReference>
<keyword evidence="3" id="KW-1185">Reference proteome</keyword>
<accession>A0A165QI57</accession>